<keyword evidence="1" id="KW-0472">Membrane</keyword>
<evidence type="ECO:0008006" key="4">
    <source>
        <dbReference type="Google" id="ProtNLM"/>
    </source>
</evidence>
<dbReference type="InterPro" id="IPR016167">
    <property type="entry name" value="FAD-bd_PCMH_sub1"/>
</dbReference>
<evidence type="ECO:0000256" key="1">
    <source>
        <dbReference type="SAM" id="Phobius"/>
    </source>
</evidence>
<protein>
    <recommendedName>
        <fullName evidence="4">FAD linked oxidase N-terminal domain-containing protein</fullName>
    </recommendedName>
</protein>
<feature type="transmembrane region" description="Helical" evidence="1">
    <location>
        <begin position="80"/>
        <end position="104"/>
    </location>
</feature>
<dbReference type="SUPFAM" id="SSF56176">
    <property type="entry name" value="FAD-binding/transporter-associated domain-like"/>
    <property type="match status" value="1"/>
</dbReference>
<keyword evidence="3" id="KW-1185">Reference proteome</keyword>
<dbReference type="Gene3D" id="3.30.43.10">
    <property type="entry name" value="Uridine Diphospho-n-acetylenolpyruvylglucosamine Reductase, domain 2"/>
    <property type="match status" value="1"/>
</dbReference>
<proteinExistence type="predicted"/>
<keyword evidence="1" id="KW-0812">Transmembrane</keyword>
<dbReference type="GO" id="GO:0050660">
    <property type="term" value="F:flavin adenine dinucleotide binding"/>
    <property type="evidence" value="ECO:0007669"/>
    <property type="project" value="InterPro"/>
</dbReference>
<accession>A0A5D2T6G1</accession>
<dbReference type="Proteomes" id="UP000323597">
    <property type="component" value="Chromosome D10"/>
</dbReference>
<dbReference type="AlphaFoldDB" id="A0A5D2T6G1"/>
<organism evidence="2 3">
    <name type="scientific">Gossypium mustelinum</name>
    <name type="common">Cotton</name>
    <name type="synonym">Gossypium caicoense</name>
    <dbReference type="NCBI Taxonomy" id="34275"/>
    <lineage>
        <taxon>Eukaryota</taxon>
        <taxon>Viridiplantae</taxon>
        <taxon>Streptophyta</taxon>
        <taxon>Embryophyta</taxon>
        <taxon>Tracheophyta</taxon>
        <taxon>Spermatophyta</taxon>
        <taxon>Magnoliopsida</taxon>
        <taxon>eudicotyledons</taxon>
        <taxon>Gunneridae</taxon>
        <taxon>Pentapetalae</taxon>
        <taxon>rosids</taxon>
        <taxon>malvids</taxon>
        <taxon>Malvales</taxon>
        <taxon>Malvaceae</taxon>
        <taxon>Malvoideae</taxon>
        <taxon>Gossypium</taxon>
    </lineage>
</organism>
<evidence type="ECO:0000313" key="2">
    <source>
        <dbReference type="EMBL" id="TYI60265.1"/>
    </source>
</evidence>
<dbReference type="Gene3D" id="3.30.465.10">
    <property type="match status" value="1"/>
</dbReference>
<dbReference type="EMBL" id="CM017658">
    <property type="protein sequence ID" value="TYI60265.1"/>
    <property type="molecule type" value="Genomic_DNA"/>
</dbReference>
<evidence type="ECO:0000313" key="3">
    <source>
        <dbReference type="Proteomes" id="UP000323597"/>
    </source>
</evidence>
<gene>
    <name evidence="2" type="ORF">E1A91_D10G092500v1</name>
</gene>
<sequence length="185" mass="20365">MAVSDPTHQYLLQCLTQSIPTDIASSIIISKSNPPHTSVLRAYTRNARFNTSSTPKPVIIITPFPPPLFVPKSLGFNSKFVAAAMITKGYLMFLINPFLFSICLNLRSVSVNMADETAWVDAGATLGELFYNIWKNSKVHGFREGVCPTVGFGGRGAARFGVVLSYKIKFIPVTETVTVFRIERS</sequence>
<keyword evidence="1" id="KW-1133">Transmembrane helix</keyword>
<name>A0A5D2T6G1_GOSMU</name>
<dbReference type="PANTHER" id="PTHR32448">
    <property type="entry name" value="OS08G0158400 PROTEIN"/>
    <property type="match status" value="1"/>
</dbReference>
<dbReference type="InterPro" id="IPR036318">
    <property type="entry name" value="FAD-bd_PCMH-like_sf"/>
</dbReference>
<reference evidence="2 3" key="1">
    <citation type="submission" date="2019-07" db="EMBL/GenBank/DDBJ databases">
        <title>WGS assembly of Gossypium mustelinum.</title>
        <authorList>
            <person name="Chen Z.J."/>
            <person name="Sreedasyam A."/>
            <person name="Ando A."/>
            <person name="Song Q."/>
            <person name="De L."/>
            <person name="Hulse-Kemp A."/>
            <person name="Ding M."/>
            <person name="Ye W."/>
            <person name="Kirkbride R."/>
            <person name="Jenkins J."/>
            <person name="Plott C."/>
            <person name="Lovell J."/>
            <person name="Lin Y.-M."/>
            <person name="Vaughn R."/>
            <person name="Liu B."/>
            <person name="Li W."/>
            <person name="Simpson S."/>
            <person name="Scheffler B."/>
            <person name="Saski C."/>
            <person name="Grover C."/>
            <person name="Hu G."/>
            <person name="Conover J."/>
            <person name="Carlson J."/>
            <person name="Shu S."/>
            <person name="Boston L."/>
            <person name="Williams M."/>
            <person name="Peterson D."/>
            <person name="Mcgee K."/>
            <person name="Jones D."/>
            <person name="Wendel J."/>
            <person name="Stelly D."/>
            <person name="Grimwood J."/>
            <person name="Schmutz J."/>
        </authorList>
    </citation>
    <scope>NUCLEOTIDE SEQUENCE [LARGE SCALE GENOMIC DNA]</scope>
    <source>
        <strain evidence="2">1408120.09</strain>
    </source>
</reference>
<dbReference type="InterPro" id="IPR016169">
    <property type="entry name" value="FAD-bd_PCMH_sub2"/>
</dbReference>